<protein>
    <submittedName>
        <fullName evidence="1">Type VI secretion system-associated protein</fullName>
    </submittedName>
</protein>
<dbReference type="NCBIfam" id="TIGR03353">
    <property type="entry name" value="VI_chp_4"/>
    <property type="match status" value="1"/>
</dbReference>
<reference evidence="1 2" key="1">
    <citation type="journal article" date="2007" name="Int. J. Syst. Evol. Microbiol.">
        <title>Description of Pelomonas aquatica sp. nov. and Pelomonas puraquae sp. nov., isolated from industrial and haemodialysis water.</title>
        <authorList>
            <person name="Gomila M."/>
            <person name="Bowien B."/>
            <person name="Falsen E."/>
            <person name="Moore E.R."/>
            <person name="Lalucat J."/>
        </authorList>
    </citation>
    <scope>NUCLEOTIDE SEQUENCE [LARGE SCALE GENOMIC DNA]</scope>
    <source>
        <strain evidence="1 2">CCUG 52769</strain>
    </source>
</reference>
<dbReference type="EMBL" id="NISI01000007">
    <property type="protein sequence ID" value="OWR02627.1"/>
    <property type="molecule type" value="Genomic_DNA"/>
</dbReference>
<proteinExistence type="predicted"/>
<dbReference type="Pfam" id="PF05936">
    <property type="entry name" value="T6SS_VasE"/>
    <property type="match status" value="1"/>
</dbReference>
<accession>A0A254N8E0</accession>
<evidence type="ECO:0000313" key="2">
    <source>
        <dbReference type="Proteomes" id="UP000197446"/>
    </source>
</evidence>
<sequence>MTWRDRVIWTEGMFLQPQHFQQHDRHWEHQWRQRLQQAVAYAWGFTALSLDDAALTLGKVGLAGAQGLLADGTAFSAPGSDATPAALDIPPDARNEVVVLAVTMQRPGVVETDAEQAASAMGPRFTTSEVSVADSNAQVDRDAPLQIGRLNLRLMLQRDAGEGYVTLGVARVVERRADNRVVLDPTYVPPLLHAAAHPVLDGYLRELCGLLHQRGEALAARLAAPGRGGVGEIADFLLLQTVNRHQASFQHLRTVSLLHPERLYSECLALAGELATFRDSRRPTAYATYVHDDLAATFRPVIDDLRQSLSMVMEQTALPIELQDRAYGVRVALIPDVGLQRSATFVLAVSAQLPGDALRARFPTQVKIGPVERIRDLVNLQLPGVALRPLPVAPRQIPYHAGHNYFELETRGNELWKQLETSGGLALHIAGEFPGLELEFWAIRS</sequence>
<dbReference type="OrthoDB" id="9775333at2"/>
<gene>
    <name evidence="1" type="ORF">CDO81_17505</name>
</gene>
<dbReference type="PANTHER" id="PTHR35566:SF1">
    <property type="entry name" value="TYPE VI SECRETION SYSTEM BASEPLATE COMPONENT TSSK1"/>
    <property type="match status" value="1"/>
</dbReference>
<dbReference type="RefSeq" id="WP_088484517.1">
    <property type="nucleotide sequence ID" value="NZ_JBCNLH010000012.1"/>
</dbReference>
<keyword evidence="2" id="KW-1185">Reference proteome</keyword>
<dbReference type="AlphaFoldDB" id="A0A254N8E0"/>
<evidence type="ECO:0000313" key="1">
    <source>
        <dbReference type="EMBL" id="OWR02627.1"/>
    </source>
</evidence>
<dbReference type="PANTHER" id="PTHR35566">
    <property type="entry name" value="BLR3599 PROTEIN"/>
    <property type="match status" value="1"/>
</dbReference>
<comment type="caution">
    <text evidence="1">The sequence shown here is derived from an EMBL/GenBank/DDBJ whole genome shotgun (WGS) entry which is preliminary data.</text>
</comment>
<organism evidence="1 2">
    <name type="scientific">Roseateles puraquae</name>
    <dbReference type="NCBI Taxonomy" id="431059"/>
    <lineage>
        <taxon>Bacteria</taxon>
        <taxon>Pseudomonadati</taxon>
        <taxon>Pseudomonadota</taxon>
        <taxon>Betaproteobacteria</taxon>
        <taxon>Burkholderiales</taxon>
        <taxon>Sphaerotilaceae</taxon>
        <taxon>Roseateles</taxon>
    </lineage>
</organism>
<dbReference type="Proteomes" id="UP000197446">
    <property type="component" value="Unassembled WGS sequence"/>
</dbReference>
<name>A0A254N8E0_9BURK</name>
<dbReference type="InterPro" id="IPR010263">
    <property type="entry name" value="T6SS_TssK"/>
</dbReference>